<name>A0A4R5KE36_9MICC</name>
<gene>
    <name evidence="1" type="ORF">E1809_18260</name>
</gene>
<evidence type="ECO:0000313" key="2">
    <source>
        <dbReference type="Proteomes" id="UP000295511"/>
    </source>
</evidence>
<dbReference type="EMBL" id="SMRU01000023">
    <property type="protein sequence ID" value="TDF92477.1"/>
    <property type="molecule type" value="Genomic_DNA"/>
</dbReference>
<accession>A0A4R5KE36</accession>
<proteinExistence type="predicted"/>
<organism evidence="1 2">
    <name type="scientific">Arthrobacter terricola</name>
    <dbReference type="NCBI Taxonomy" id="2547396"/>
    <lineage>
        <taxon>Bacteria</taxon>
        <taxon>Bacillati</taxon>
        <taxon>Actinomycetota</taxon>
        <taxon>Actinomycetes</taxon>
        <taxon>Micrococcales</taxon>
        <taxon>Micrococcaceae</taxon>
        <taxon>Arthrobacter</taxon>
    </lineage>
</organism>
<dbReference type="OrthoDB" id="4953926at2"/>
<dbReference type="RefSeq" id="WP_133205667.1">
    <property type="nucleotide sequence ID" value="NZ_SMRU01000023.1"/>
</dbReference>
<sequence length="98" mass="10892">MKMRQSGPASSQVSEWTSLQRGDIVTLLRHGVQCHMGTIDERTEDGRMIWVTDAIGDRRLFHIEDDYELLVMTLSAPAREALAAAGRAGHPGAFNREV</sequence>
<dbReference type="Proteomes" id="UP000295511">
    <property type="component" value="Unassembled WGS sequence"/>
</dbReference>
<evidence type="ECO:0008006" key="3">
    <source>
        <dbReference type="Google" id="ProtNLM"/>
    </source>
</evidence>
<comment type="caution">
    <text evidence="1">The sequence shown here is derived from an EMBL/GenBank/DDBJ whole genome shotgun (WGS) entry which is preliminary data.</text>
</comment>
<protein>
    <recommendedName>
        <fullName evidence="3">DUF4926 domain-containing protein</fullName>
    </recommendedName>
</protein>
<evidence type="ECO:0000313" key="1">
    <source>
        <dbReference type="EMBL" id="TDF92477.1"/>
    </source>
</evidence>
<dbReference type="AlphaFoldDB" id="A0A4R5KE36"/>
<keyword evidence="2" id="KW-1185">Reference proteome</keyword>
<reference evidence="1 2" key="1">
    <citation type="submission" date="2019-03" db="EMBL/GenBank/DDBJ databases">
        <title>Whole genome sequence of Arthrobacter sp JH1-1.</title>
        <authorList>
            <person name="Trinh H.N."/>
        </authorList>
    </citation>
    <scope>NUCLEOTIDE SEQUENCE [LARGE SCALE GENOMIC DNA]</scope>
    <source>
        <strain evidence="1 2">JH1-1</strain>
    </source>
</reference>